<reference evidence="2" key="1">
    <citation type="submission" date="2022-07" db="EMBL/GenBank/DDBJ databases">
        <title>The genome of Lyophyllum shimeji provides insight into the initial evolution of ectomycorrhizal fungal genome.</title>
        <authorList>
            <person name="Kobayashi Y."/>
            <person name="Shibata T."/>
            <person name="Hirakawa H."/>
            <person name="Shigenobu S."/>
            <person name="Nishiyama T."/>
            <person name="Yamada A."/>
            <person name="Hasebe M."/>
            <person name="Kawaguchi M."/>
        </authorList>
    </citation>
    <scope>NUCLEOTIDE SEQUENCE</scope>
    <source>
        <strain evidence="2">AT787</strain>
    </source>
</reference>
<evidence type="ECO:0000313" key="2">
    <source>
        <dbReference type="EMBL" id="GLB44926.1"/>
    </source>
</evidence>
<dbReference type="Proteomes" id="UP001063166">
    <property type="component" value="Unassembled WGS sequence"/>
</dbReference>
<keyword evidence="3" id="KW-1185">Reference proteome</keyword>
<sequence>MLRARRGSKTPLTRRNPAHQTHVRMQMPNMLHLLSSTFPACACGAHTRDSALRQMERFIDGLPLEEPRPPA</sequence>
<accession>A0A9P3Q1E2</accession>
<name>A0A9P3Q1E2_LYOSH</name>
<feature type="region of interest" description="Disordered" evidence="1">
    <location>
        <begin position="1"/>
        <end position="20"/>
    </location>
</feature>
<evidence type="ECO:0000256" key="1">
    <source>
        <dbReference type="SAM" id="MobiDB-lite"/>
    </source>
</evidence>
<evidence type="ECO:0000313" key="3">
    <source>
        <dbReference type="Proteomes" id="UP001063166"/>
    </source>
</evidence>
<organism evidence="2 3">
    <name type="scientific">Lyophyllum shimeji</name>
    <name type="common">Hon-shimeji</name>
    <name type="synonym">Tricholoma shimeji</name>
    <dbReference type="NCBI Taxonomy" id="47721"/>
    <lineage>
        <taxon>Eukaryota</taxon>
        <taxon>Fungi</taxon>
        <taxon>Dikarya</taxon>
        <taxon>Basidiomycota</taxon>
        <taxon>Agaricomycotina</taxon>
        <taxon>Agaricomycetes</taxon>
        <taxon>Agaricomycetidae</taxon>
        <taxon>Agaricales</taxon>
        <taxon>Tricholomatineae</taxon>
        <taxon>Lyophyllaceae</taxon>
        <taxon>Lyophyllum</taxon>
    </lineage>
</organism>
<comment type="caution">
    <text evidence="2">The sequence shown here is derived from an EMBL/GenBank/DDBJ whole genome shotgun (WGS) entry which is preliminary data.</text>
</comment>
<dbReference type="EMBL" id="BRPK01000019">
    <property type="protein sequence ID" value="GLB44926.1"/>
    <property type="molecule type" value="Genomic_DNA"/>
</dbReference>
<proteinExistence type="predicted"/>
<gene>
    <name evidence="2" type="ORF">LshimejAT787_1900040</name>
</gene>
<dbReference type="OrthoDB" id="3270854at2759"/>
<dbReference type="AlphaFoldDB" id="A0A9P3Q1E2"/>
<protein>
    <submittedName>
        <fullName evidence="2">Uncharacterized protein</fullName>
    </submittedName>
</protein>